<evidence type="ECO:0000313" key="3">
    <source>
        <dbReference type="EMBL" id="KAL0197937.1"/>
    </source>
</evidence>
<dbReference type="AlphaFoldDB" id="A0ABD0RJC9"/>
<dbReference type="Pfam" id="PF12529">
    <property type="entry name" value="Xylo_C"/>
    <property type="match status" value="1"/>
</dbReference>
<feature type="non-terminal residue" evidence="3">
    <location>
        <position position="88"/>
    </location>
</feature>
<dbReference type="Proteomes" id="UP001529510">
    <property type="component" value="Unassembled WGS sequence"/>
</dbReference>
<protein>
    <recommendedName>
        <fullName evidence="2">Xylosyltransferase C-terminal domain-containing protein</fullName>
    </recommendedName>
</protein>
<dbReference type="InterPro" id="IPR043538">
    <property type="entry name" value="XYLT"/>
</dbReference>
<proteinExistence type="predicted"/>
<feature type="domain" description="Xylosyltransferase C-terminal" evidence="2">
    <location>
        <begin position="25"/>
        <end position="88"/>
    </location>
</feature>
<gene>
    <name evidence="3" type="ORF">M9458_006477</name>
</gene>
<reference evidence="3 4" key="1">
    <citation type="submission" date="2024-05" db="EMBL/GenBank/DDBJ databases">
        <title>Genome sequencing and assembly of Indian major carp, Cirrhinus mrigala (Hamilton, 1822).</title>
        <authorList>
            <person name="Mohindra V."/>
            <person name="Chowdhury L.M."/>
            <person name="Lal K."/>
            <person name="Jena J.K."/>
        </authorList>
    </citation>
    <scope>NUCLEOTIDE SEQUENCE [LARGE SCALE GENOMIC DNA]</scope>
    <source>
        <strain evidence="3">CM1030</strain>
        <tissue evidence="3">Blood</tissue>
    </source>
</reference>
<evidence type="ECO:0000313" key="4">
    <source>
        <dbReference type="Proteomes" id="UP001529510"/>
    </source>
</evidence>
<organism evidence="3 4">
    <name type="scientific">Cirrhinus mrigala</name>
    <name type="common">Mrigala</name>
    <dbReference type="NCBI Taxonomy" id="683832"/>
    <lineage>
        <taxon>Eukaryota</taxon>
        <taxon>Metazoa</taxon>
        <taxon>Chordata</taxon>
        <taxon>Craniata</taxon>
        <taxon>Vertebrata</taxon>
        <taxon>Euteleostomi</taxon>
        <taxon>Actinopterygii</taxon>
        <taxon>Neopterygii</taxon>
        <taxon>Teleostei</taxon>
        <taxon>Ostariophysi</taxon>
        <taxon>Cypriniformes</taxon>
        <taxon>Cyprinidae</taxon>
        <taxon>Labeoninae</taxon>
        <taxon>Labeonini</taxon>
        <taxon>Cirrhinus</taxon>
    </lineage>
</organism>
<keyword evidence="4" id="KW-1185">Reference proteome</keyword>
<dbReference type="GO" id="GO:0000139">
    <property type="term" value="C:Golgi membrane"/>
    <property type="evidence" value="ECO:0007669"/>
    <property type="project" value="UniProtKB-SubCell"/>
</dbReference>
<accession>A0ABD0RJC9</accession>
<sequence>QTTRPTFFARKFEASVNQEIVNQLDTFLFGSLPQGTPGLKAYWENVFDEADGIHSLSDAHLTHYHAFARLGLARTANSLQGDSSDNSC</sequence>
<comment type="caution">
    <text evidence="3">The sequence shown here is derived from an EMBL/GenBank/DDBJ whole genome shotgun (WGS) entry which is preliminary data.</text>
</comment>
<comment type="subcellular location">
    <subcellularLocation>
        <location evidence="1">Golgi apparatus membrane</location>
        <topology evidence="1">Single-pass type II membrane protein</topology>
    </subcellularLocation>
</comment>
<dbReference type="EMBL" id="JAMKFB020000003">
    <property type="protein sequence ID" value="KAL0197937.1"/>
    <property type="molecule type" value="Genomic_DNA"/>
</dbReference>
<dbReference type="InterPro" id="IPR024448">
    <property type="entry name" value="XylT_C"/>
</dbReference>
<feature type="non-terminal residue" evidence="3">
    <location>
        <position position="1"/>
    </location>
</feature>
<dbReference type="PANTHER" id="PTHR46025:SF2">
    <property type="entry name" value="XYLOSYLTRANSFERASE 1"/>
    <property type="match status" value="1"/>
</dbReference>
<evidence type="ECO:0000256" key="1">
    <source>
        <dbReference type="ARBA" id="ARBA00004323"/>
    </source>
</evidence>
<evidence type="ECO:0000259" key="2">
    <source>
        <dbReference type="Pfam" id="PF12529"/>
    </source>
</evidence>
<name>A0ABD0RJC9_CIRMR</name>
<dbReference type="PANTHER" id="PTHR46025">
    <property type="entry name" value="XYLOSYLTRANSFERASE OXT"/>
    <property type="match status" value="1"/>
</dbReference>